<reference evidence="2" key="2">
    <citation type="submission" date="2020-09" db="EMBL/GenBank/DDBJ databases">
        <authorList>
            <person name="Sun Q."/>
            <person name="Ohkuma M."/>
        </authorList>
    </citation>
    <scope>NUCLEOTIDE SEQUENCE</scope>
    <source>
        <strain evidence="2">JCM 3302</strain>
    </source>
</reference>
<evidence type="ECO:0000256" key="1">
    <source>
        <dbReference type="SAM" id="MobiDB-lite"/>
    </source>
</evidence>
<protein>
    <submittedName>
        <fullName evidence="2">Uncharacterized protein</fullName>
    </submittedName>
</protein>
<organism evidence="2 3">
    <name type="scientific">Streptomyces spiralis</name>
    <dbReference type="NCBI Taxonomy" id="66376"/>
    <lineage>
        <taxon>Bacteria</taxon>
        <taxon>Bacillati</taxon>
        <taxon>Actinomycetota</taxon>
        <taxon>Actinomycetes</taxon>
        <taxon>Kitasatosporales</taxon>
        <taxon>Streptomycetaceae</taxon>
        <taxon>Streptomyces</taxon>
    </lineage>
</organism>
<gene>
    <name evidence="2" type="ORF">GCM10014715_38410</name>
</gene>
<dbReference type="AlphaFoldDB" id="A0A919DU82"/>
<dbReference type="EMBL" id="BNBC01000017">
    <property type="protein sequence ID" value="GHE79505.1"/>
    <property type="molecule type" value="Genomic_DNA"/>
</dbReference>
<reference evidence="2" key="1">
    <citation type="journal article" date="2014" name="Int. J. Syst. Evol. Microbiol.">
        <title>Complete genome sequence of Corynebacterium casei LMG S-19264T (=DSM 44701T), isolated from a smear-ripened cheese.</title>
        <authorList>
            <consortium name="US DOE Joint Genome Institute (JGI-PGF)"/>
            <person name="Walter F."/>
            <person name="Albersmeier A."/>
            <person name="Kalinowski J."/>
            <person name="Ruckert C."/>
        </authorList>
    </citation>
    <scope>NUCLEOTIDE SEQUENCE</scope>
    <source>
        <strain evidence="2">JCM 3302</strain>
    </source>
</reference>
<evidence type="ECO:0000313" key="2">
    <source>
        <dbReference type="EMBL" id="GHE79505.1"/>
    </source>
</evidence>
<name>A0A919DU82_9ACTN</name>
<comment type="caution">
    <text evidence="2">The sequence shown here is derived from an EMBL/GenBank/DDBJ whole genome shotgun (WGS) entry which is preliminary data.</text>
</comment>
<accession>A0A919DU82</accession>
<dbReference type="Proteomes" id="UP000641386">
    <property type="component" value="Unassembled WGS sequence"/>
</dbReference>
<keyword evidence="3" id="KW-1185">Reference proteome</keyword>
<feature type="region of interest" description="Disordered" evidence="1">
    <location>
        <begin position="57"/>
        <end position="99"/>
    </location>
</feature>
<evidence type="ECO:0000313" key="3">
    <source>
        <dbReference type="Proteomes" id="UP000641386"/>
    </source>
</evidence>
<proteinExistence type="predicted"/>
<sequence length="128" mass="13199">MYVVGVEVQVADAQVPGRLRAADPLGGDEQPLVDPVEGEALLDTHRGVVLTEAEALGAPYPSPSTASPAPVPVPVRSSARRPGDVRESSSMALPCGDRRSISMTSSAPFGAAPTLHLTMTAVMEEPGL</sequence>